<evidence type="ECO:0000313" key="3">
    <source>
        <dbReference type="Proteomes" id="UP000054466"/>
    </source>
</evidence>
<sequence>MTKAIRANAQAAAPQRQQSGLYSPDDGFDQTLTADRSTGPNYPACATLISTDSATIYTTMGSVNFASQWTVAYCDVSSYVLAIEYTYESYVTATTTIAPAGVTFTFAPPTPTNVATTTSIAQSTSTSAALRTLPSRLLLYTISMMGLFGGLH</sequence>
<dbReference type="EMBL" id="KN847042">
    <property type="protein sequence ID" value="KIW30197.1"/>
    <property type="molecule type" value="Genomic_DNA"/>
</dbReference>
<proteinExistence type="predicted"/>
<organism evidence="2 3">
    <name type="scientific">Cladophialophora immunda</name>
    <dbReference type="NCBI Taxonomy" id="569365"/>
    <lineage>
        <taxon>Eukaryota</taxon>
        <taxon>Fungi</taxon>
        <taxon>Dikarya</taxon>
        <taxon>Ascomycota</taxon>
        <taxon>Pezizomycotina</taxon>
        <taxon>Eurotiomycetes</taxon>
        <taxon>Chaetothyriomycetidae</taxon>
        <taxon>Chaetothyriales</taxon>
        <taxon>Herpotrichiellaceae</taxon>
        <taxon>Cladophialophora</taxon>
    </lineage>
</organism>
<feature type="region of interest" description="Disordered" evidence="1">
    <location>
        <begin position="6"/>
        <end position="36"/>
    </location>
</feature>
<evidence type="ECO:0000313" key="2">
    <source>
        <dbReference type="EMBL" id="KIW30197.1"/>
    </source>
</evidence>
<gene>
    <name evidence="2" type="ORF">PV07_05957</name>
</gene>
<dbReference type="Proteomes" id="UP000054466">
    <property type="component" value="Unassembled WGS sequence"/>
</dbReference>
<keyword evidence="3" id="KW-1185">Reference proteome</keyword>
<feature type="compositionally biased region" description="Low complexity" evidence="1">
    <location>
        <begin position="6"/>
        <end position="18"/>
    </location>
</feature>
<dbReference type="VEuPathDB" id="FungiDB:PV07_05957"/>
<dbReference type="RefSeq" id="XP_016250413.1">
    <property type="nucleotide sequence ID" value="XM_016392894.1"/>
</dbReference>
<dbReference type="HOGENOM" id="CLU_1722166_0_0_1"/>
<dbReference type="AlphaFoldDB" id="A0A0D2AY15"/>
<reference evidence="2 3" key="1">
    <citation type="submission" date="2015-01" db="EMBL/GenBank/DDBJ databases">
        <title>The Genome Sequence of Cladophialophora immunda CBS83496.</title>
        <authorList>
            <consortium name="The Broad Institute Genomics Platform"/>
            <person name="Cuomo C."/>
            <person name="de Hoog S."/>
            <person name="Gorbushina A."/>
            <person name="Stielow B."/>
            <person name="Teixiera M."/>
            <person name="Abouelleil A."/>
            <person name="Chapman S.B."/>
            <person name="Priest M."/>
            <person name="Young S.K."/>
            <person name="Wortman J."/>
            <person name="Nusbaum C."/>
            <person name="Birren B."/>
        </authorList>
    </citation>
    <scope>NUCLEOTIDE SEQUENCE [LARGE SCALE GENOMIC DNA]</scope>
    <source>
        <strain evidence="2 3">CBS 83496</strain>
    </source>
</reference>
<dbReference type="GeneID" id="27345151"/>
<accession>A0A0D2AY15</accession>
<evidence type="ECO:0000256" key="1">
    <source>
        <dbReference type="SAM" id="MobiDB-lite"/>
    </source>
</evidence>
<protein>
    <submittedName>
        <fullName evidence="2">Uncharacterized protein</fullName>
    </submittedName>
</protein>
<name>A0A0D2AY15_9EURO</name>